<accession>A0A7X1RIZ5</accession>
<protein>
    <submittedName>
        <fullName evidence="1">Uncharacterized protein</fullName>
    </submittedName>
</protein>
<dbReference type="AlphaFoldDB" id="A0A7X1RIZ5"/>
<name>A0A7X1RIZ5_STRMT</name>
<evidence type="ECO:0000313" key="2">
    <source>
        <dbReference type="Proteomes" id="UP000466247"/>
    </source>
</evidence>
<proteinExistence type="predicted"/>
<sequence>MDYITFRTKLFEYLNVQNDTPNDKIYFKVENSRYKDNELLVFDNEEIEKLFLSLSDYKQEENYFLESSTSFELFLTSSNEGIPFRSYYPAIELEDNTSNINYCISEISDASTLYLLYKRIEEMVDSDYDILMYFKDMDFRKRRFGRLEQVEFEQDKSYESFLRYISNRIIPYNSSLKIISNEPKTIDDFKQYKDSFIFTYIYSQHRPIVEAENLNKISDERRFIWGSPFEMEAPKRSYDSFIIEYYRQASESSDPFIQFISYYHILEYFFDEIFNKKLIDDLINKITHPDFSYRNESKIKELAEFSHKRLKGFGEDGQGNELESLKFVLKEYVRPIELRERLIELKQDPDYYQNNKVSFSNGPGVSFGDENGIYTTLAKRIYFTRNSLIHSKSNRASQTYRVNIHKDILKNEIPLLEAVSELVILSSSKIL</sequence>
<gene>
    <name evidence="1" type="ORF">GEZ71_08515</name>
</gene>
<dbReference type="RefSeq" id="WP_153199419.1">
    <property type="nucleotide sequence ID" value="NZ_WIJF01000007.1"/>
</dbReference>
<comment type="caution">
    <text evidence="1">The sequence shown here is derived from an EMBL/GenBank/DDBJ whole genome shotgun (WGS) entry which is preliminary data.</text>
</comment>
<evidence type="ECO:0000313" key="1">
    <source>
        <dbReference type="EMBL" id="MQQ51093.1"/>
    </source>
</evidence>
<dbReference type="Proteomes" id="UP000466247">
    <property type="component" value="Unassembled WGS sequence"/>
</dbReference>
<reference evidence="1 2" key="1">
    <citation type="submission" date="2019-10" db="EMBL/GenBank/DDBJ databases">
        <title>Streptococcus mitis of the oral and urogenital tracts.</title>
        <authorList>
            <person name="Price T."/>
            <person name="Mores C.R."/>
            <person name="Putonti C."/>
            <person name="Wolfe A.J."/>
        </authorList>
    </citation>
    <scope>NUCLEOTIDE SEQUENCE [LARGE SCALE GENOMIC DNA]</scope>
    <source>
        <strain evidence="1 2">SM09</strain>
    </source>
</reference>
<dbReference type="EMBL" id="WIKC01000008">
    <property type="protein sequence ID" value="MQQ51093.1"/>
    <property type="molecule type" value="Genomic_DNA"/>
</dbReference>
<organism evidence="1 2">
    <name type="scientific">Streptococcus mitis</name>
    <dbReference type="NCBI Taxonomy" id="28037"/>
    <lineage>
        <taxon>Bacteria</taxon>
        <taxon>Bacillati</taxon>
        <taxon>Bacillota</taxon>
        <taxon>Bacilli</taxon>
        <taxon>Lactobacillales</taxon>
        <taxon>Streptococcaceae</taxon>
        <taxon>Streptococcus</taxon>
        <taxon>Streptococcus mitis group</taxon>
    </lineage>
</organism>